<dbReference type="SUPFAM" id="SSF46689">
    <property type="entry name" value="Homeodomain-like"/>
    <property type="match status" value="1"/>
</dbReference>
<feature type="domain" description="Sigma-54 factor interaction" evidence="8">
    <location>
        <begin position="146"/>
        <end position="375"/>
    </location>
</feature>
<evidence type="ECO:0000259" key="9">
    <source>
        <dbReference type="PROSITE" id="PS50110"/>
    </source>
</evidence>
<evidence type="ECO:0000259" key="8">
    <source>
        <dbReference type="PROSITE" id="PS50045"/>
    </source>
</evidence>
<keyword evidence="5" id="KW-0804">Transcription</keyword>
<dbReference type="InterPro" id="IPR002078">
    <property type="entry name" value="Sigma_54_int"/>
</dbReference>
<dbReference type="InterPro" id="IPR001789">
    <property type="entry name" value="Sig_transdc_resp-reg_receiver"/>
</dbReference>
<dbReference type="InterPro" id="IPR058031">
    <property type="entry name" value="AAA_lid_NorR"/>
</dbReference>
<keyword evidence="6" id="KW-0597">Phosphoprotein</keyword>
<dbReference type="InterPro" id="IPR025943">
    <property type="entry name" value="Sigma_54_int_dom_ATP-bd_2"/>
</dbReference>
<evidence type="ECO:0000256" key="7">
    <source>
        <dbReference type="SAM" id="MobiDB-lite"/>
    </source>
</evidence>
<dbReference type="Pfam" id="PF00072">
    <property type="entry name" value="Response_reg"/>
    <property type="match status" value="1"/>
</dbReference>
<dbReference type="SUPFAM" id="SSF52172">
    <property type="entry name" value="CheY-like"/>
    <property type="match status" value="1"/>
</dbReference>
<dbReference type="RefSeq" id="WP_425345567.1">
    <property type="nucleotide sequence ID" value="NZ_JBGUBD010000005.1"/>
</dbReference>
<evidence type="ECO:0000256" key="1">
    <source>
        <dbReference type="ARBA" id="ARBA00022741"/>
    </source>
</evidence>
<evidence type="ECO:0000313" key="10">
    <source>
        <dbReference type="EMBL" id="MFA9478641.1"/>
    </source>
</evidence>
<gene>
    <name evidence="10" type="ORF">ACERK3_10070</name>
</gene>
<dbReference type="PROSITE" id="PS00688">
    <property type="entry name" value="SIGMA54_INTERACT_3"/>
    <property type="match status" value="1"/>
</dbReference>
<dbReference type="PROSITE" id="PS50110">
    <property type="entry name" value="RESPONSE_REGULATORY"/>
    <property type="match status" value="1"/>
</dbReference>
<feature type="modified residue" description="4-aspartylphosphate" evidence="6">
    <location>
        <position position="56"/>
    </location>
</feature>
<dbReference type="PANTHER" id="PTHR32071">
    <property type="entry name" value="TRANSCRIPTIONAL REGULATORY PROTEIN"/>
    <property type="match status" value="1"/>
</dbReference>
<feature type="domain" description="Response regulatory" evidence="9">
    <location>
        <begin position="7"/>
        <end position="121"/>
    </location>
</feature>
<dbReference type="Gene3D" id="1.10.10.60">
    <property type="entry name" value="Homeodomain-like"/>
    <property type="match status" value="1"/>
</dbReference>
<dbReference type="InterPro" id="IPR027417">
    <property type="entry name" value="P-loop_NTPase"/>
</dbReference>
<dbReference type="Gene3D" id="3.40.50.300">
    <property type="entry name" value="P-loop containing nucleotide triphosphate hydrolases"/>
    <property type="match status" value="1"/>
</dbReference>
<dbReference type="Gene3D" id="1.10.8.60">
    <property type="match status" value="1"/>
</dbReference>
<dbReference type="PROSITE" id="PS50045">
    <property type="entry name" value="SIGMA54_INTERACT_4"/>
    <property type="match status" value="1"/>
</dbReference>
<dbReference type="SMART" id="SM00448">
    <property type="entry name" value="REC"/>
    <property type="match status" value="1"/>
</dbReference>
<dbReference type="InterPro" id="IPR011006">
    <property type="entry name" value="CheY-like_superfamily"/>
</dbReference>
<dbReference type="InterPro" id="IPR009057">
    <property type="entry name" value="Homeodomain-like_sf"/>
</dbReference>
<evidence type="ECO:0000256" key="5">
    <source>
        <dbReference type="ARBA" id="ARBA00023163"/>
    </source>
</evidence>
<dbReference type="Pfam" id="PF25601">
    <property type="entry name" value="AAA_lid_14"/>
    <property type="match status" value="1"/>
</dbReference>
<keyword evidence="1" id="KW-0547">Nucleotide-binding</keyword>
<dbReference type="EMBL" id="JBGUBD010000005">
    <property type="protein sequence ID" value="MFA9478641.1"/>
    <property type="molecule type" value="Genomic_DNA"/>
</dbReference>
<dbReference type="Pfam" id="PF00158">
    <property type="entry name" value="Sigma54_activat"/>
    <property type="match status" value="1"/>
</dbReference>
<evidence type="ECO:0000256" key="6">
    <source>
        <dbReference type="PROSITE-ProRule" id="PRU00169"/>
    </source>
</evidence>
<dbReference type="Proteomes" id="UP001575105">
    <property type="component" value="Unassembled WGS sequence"/>
</dbReference>
<dbReference type="PANTHER" id="PTHR32071:SF57">
    <property type="entry name" value="C4-DICARBOXYLATE TRANSPORT TRANSCRIPTIONAL REGULATORY PROTEIN DCTD"/>
    <property type="match status" value="1"/>
</dbReference>
<evidence type="ECO:0000256" key="2">
    <source>
        <dbReference type="ARBA" id="ARBA00022840"/>
    </source>
</evidence>
<feature type="region of interest" description="Disordered" evidence="7">
    <location>
        <begin position="398"/>
        <end position="421"/>
    </location>
</feature>
<sequence>MSQRVRKVLVVDDKQMMRDSVGATLQRAGYAVVVANDGKMAMDMVARHRPHAVVTDLKMPEMDGLELLRQLKQADDQLPVVLMTAYGSINDAVSAMKHGAFDFIQKPFEGDQLVLVMRRAVEHRQLVQENAALKSEAESHAELPSLVGRSSAMRHVAQQIHQLANSHGTVLIAGESGTGKEVVARTLHAHSPRRNNVMLCLNCAALSSSLLESELFGHEKGAFTGADQLRKGRFELADGGTLLLDEISEIAPEIQAKLLRVLQEGQFERVGSSMTMNVDVRVIATTNRDLRQSIAEGTFRQDLYYRLNVLPLHLPALRERTDDVPLLAEHFLSKVALREGREAKRFDDEAVGLLQQYHWPGNVRELQNICERASVLSRGPVIEGSLIQPWLMMATPAPVAPPQSQPHSPPQSQVYANAQPTASSVAVPGTAVSTVRKLEDLEREQIIRTLGHFNGNRQRTAEALGIGLRTLGLKLKKWKEQNLVASTM</sequence>
<dbReference type="InterPro" id="IPR002197">
    <property type="entry name" value="HTH_Fis"/>
</dbReference>
<keyword evidence="11" id="KW-1185">Reference proteome</keyword>
<keyword evidence="2" id="KW-0067">ATP-binding</keyword>
<dbReference type="InterPro" id="IPR025944">
    <property type="entry name" value="Sigma_54_int_dom_CS"/>
</dbReference>
<evidence type="ECO:0000256" key="4">
    <source>
        <dbReference type="ARBA" id="ARBA00023125"/>
    </source>
</evidence>
<dbReference type="SUPFAM" id="SSF52540">
    <property type="entry name" value="P-loop containing nucleoside triphosphate hydrolases"/>
    <property type="match status" value="1"/>
</dbReference>
<dbReference type="Gene3D" id="3.40.50.2300">
    <property type="match status" value="1"/>
</dbReference>
<reference evidence="10 11" key="1">
    <citation type="submission" date="2024-08" db="EMBL/GenBank/DDBJ databases">
        <title>Whole-genome sequencing of halo(alkali)philic microorganisms from hypersaline lakes.</title>
        <authorList>
            <person name="Sorokin D.Y."/>
            <person name="Merkel A.Y."/>
            <person name="Messina E."/>
            <person name="Yakimov M."/>
        </authorList>
    </citation>
    <scope>NUCLEOTIDE SEQUENCE [LARGE SCALE GENOMIC DNA]</scope>
    <source>
        <strain evidence="10 11">AB-hyl4</strain>
    </source>
</reference>
<keyword evidence="4" id="KW-0238">DNA-binding</keyword>
<protein>
    <submittedName>
        <fullName evidence="10">Sigma-54-dependent transcriptional regulator</fullName>
    </submittedName>
</protein>
<accession>A0ABV4U523</accession>
<dbReference type="Pfam" id="PF02954">
    <property type="entry name" value="HTH_8"/>
    <property type="match status" value="1"/>
</dbReference>
<dbReference type="CDD" id="cd00009">
    <property type="entry name" value="AAA"/>
    <property type="match status" value="1"/>
</dbReference>
<comment type="caution">
    <text evidence="10">The sequence shown here is derived from an EMBL/GenBank/DDBJ whole genome shotgun (WGS) entry which is preliminary data.</text>
</comment>
<keyword evidence="3" id="KW-0805">Transcription regulation</keyword>
<organism evidence="10 11">
    <name type="scientific">Natronomicrosphaera hydrolytica</name>
    <dbReference type="NCBI Taxonomy" id="3242702"/>
    <lineage>
        <taxon>Bacteria</taxon>
        <taxon>Pseudomonadati</taxon>
        <taxon>Planctomycetota</taxon>
        <taxon>Phycisphaerae</taxon>
        <taxon>Phycisphaerales</taxon>
        <taxon>Phycisphaeraceae</taxon>
        <taxon>Natronomicrosphaera</taxon>
    </lineage>
</organism>
<dbReference type="SMART" id="SM00382">
    <property type="entry name" value="AAA"/>
    <property type="match status" value="1"/>
</dbReference>
<dbReference type="PROSITE" id="PS00676">
    <property type="entry name" value="SIGMA54_INTERACT_2"/>
    <property type="match status" value="1"/>
</dbReference>
<dbReference type="PROSITE" id="PS00675">
    <property type="entry name" value="SIGMA54_INTERACT_1"/>
    <property type="match status" value="1"/>
</dbReference>
<dbReference type="InterPro" id="IPR025662">
    <property type="entry name" value="Sigma_54_int_dom_ATP-bd_1"/>
</dbReference>
<name>A0ABV4U523_9BACT</name>
<evidence type="ECO:0000256" key="3">
    <source>
        <dbReference type="ARBA" id="ARBA00023015"/>
    </source>
</evidence>
<proteinExistence type="predicted"/>
<evidence type="ECO:0000313" key="11">
    <source>
        <dbReference type="Proteomes" id="UP001575105"/>
    </source>
</evidence>
<dbReference type="InterPro" id="IPR003593">
    <property type="entry name" value="AAA+_ATPase"/>
</dbReference>
<feature type="compositionally biased region" description="Pro residues" evidence="7">
    <location>
        <begin position="398"/>
        <end position="409"/>
    </location>
</feature>